<dbReference type="Proteomes" id="UP000295756">
    <property type="component" value="Chromosome"/>
</dbReference>
<dbReference type="EMBL" id="CP037939">
    <property type="protein sequence ID" value="QBR47638.1"/>
    <property type="molecule type" value="Genomic_DNA"/>
</dbReference>
<name>A0ABX5SM75_9LACO</name>
<proteinExistence type="predicted"/>
<dbReference type="Gene3D" id="3.40.50.300">
    <property type="entry name" value="P-loop containing nucleotide triphosphate hydrolases"/>
    <property type="match status" value="1"/>
</dbReference>
<dbReference type="InterPro" id="IPR027417">
    <property type="entry name" value="P-loop_NTPase"/>
</dbReference>
<reference evidence="1 2" key="1">
    <citation type="submission" date="2019-03" db="EMBL/GenBank/DDBJ databases">
        <title>Complete Genome Sequence of Leuconostoc kimchii strain NKJ218 Isolated from Homemade Kimchi.</title>
        <authorList>
            <person name="Jung J.Y."/>
            <person name="Jin H.M."/>
            <person name="Jung J.-W."/>
            <person name="Lee S.-Y."/>
            <person name="Ryu B.-G."/>
            <person name="Han S.-S."/>
            <person name="Kang H.K."/>
            <person name="Choi H.W."/>
            <person name="Chung E.J."/>
            <person name="Choi K.-M."/>
        </authorList>
    </citation>
    <scope>NUCLEOTIDE SEQUENCE [LARGE SCALE GENOMIC DNA]</scope>
    <source>
        <strain evidence="1 2">NKJ218</strain>
    </source>
</reference>
<protein>
    <recommendedName>
        <fullName evidence="3">DNA helicase</fullName>
    </recommendedName>
</protein>
<organism evidence="1 2">
    <name type="scientific">Leuconostoc kimchii</name>
    <dbReference type="NCBI Taxonomy" id="136609"/>
    <lineage>
        <taxon>Bacteria</taxon>
        <taxon>Bacillati</taxon>
        <taxon>Bacillota</taxon>
        <taxon>Bacilli</taxon>
        <taxon>Lactobacillales</taxon>
        <taxon>Lactobacillaceae</taxon>
        <taxon>Leuconostoc</taxon>
    </lineage>
</organism>
<evidence type="ECO:0008006" key="3">
    <source>
        <dbReference type="Google" id="ProtNLM"/>
    </source>
</evidence>
<evidence type="ECO:0000313" key="1">
    <source>
        <dbReference type="EMBL" id="QBR47638.1"/>
    </source>
</evidence>
<dbReference type="SUPFAM" id="SSF52540">
    <property type="entry name" value="P-loop containing nucleoside triphosphate hydrolases"/>
    <property type="match status" value="1"/>
</dbReference>
<sequence length="343" mass="39382">MTKKILQAVAGSGKTQLIIDNLINNKNQIAIITYTEVNQKVLKDRIISAFDGALPSNIHVFGLFQFLYIFCILPYETDRPKGINFNTLTTNAHNQYIYKDKFGCFYKDRLSKYVLDSHNSYIQRIDTFFSQVYIDEVQDFGGDDLNWLWSLKSCDADVIAVGDYFQGTFQTSSRGNTNKKVKSDLANYKNAFEENNYLFDDKTLRNSRRCTQSTCQFVRKNLGIDIFADDSNAIGELPRIIQDEDIFLELWKNKQIKKLFYQEHVKYDCSNSMNWGEAKGITEEDVCVIPTKGIFKMILNNNFGAIASRTKAGFYVACTRAKGNIFFLDPTLANKYKIKSISE</sequence>
<keyword evidence="2" id="KW-1185">Reference proteome</keyword>
<dbReference type="RefSeq" id="WP_134833546.1">
    <property type="nucleotide sequence ID" value="NZ_CP037939.1"/>
</dbReference>
<gene>
    <name evidence="1" type="ORF">EW139_05695</name>
</gene>
<accession>A0ABX5SM75</accession>
<evidence type="ECO:0000313" key="2">
    <source>
        <dbReference type="Proteomes" id="UP000295756"/>
    </source>
</evidence>